<name>A0AAN5D8W4_9BILA</name>
<accession>A0AAN5D8W4</accession>
<keyword evidence="3" id="KW-1185">Reference proteome</keyword>
<evidence type="ECO:0000313" key="2">
    <source>
        <dbReference type="EMBL" id="GMR57862.1"/>
    </source>
</evidence>
<dbReference type="EMBL" id="BTRK01000006">
    <property type="protein sequence ID" value="GMR57862.1"/>
    <property type="molecule type" value="Genomic_DNA"/>
</dbReference>
<evidence type="ECO:0000313" key="3">
    <source>
        <dbReference type="Proteomes" id="UP001328107"/>
    </source>
</evidence>
<feature type="region of interest" description="Disordered" evidence="1">
    <location>
        <begin position="92"/>
        <end position="112"/>
    </location>
</feature>
<feature type="non-terminal residue" evidence="2">
    <location>
        <position position="112"/>
    </location>
</feature>
<feature type="non-terminal residue" evidence="2">
    <location>
        <position position="1"/>
    </location>
</feature>
<dbReference type="AlphaFoldDB" id="A0AAN5D8W4"/>
<gene>
    <name evidence="2" type="ORF">PMAYCL1PPCAC_28057</name>
</gene>
<comment type="caution">
    <text evidence="2">The sequence shown here is derived from an EMBL/GenBank/DDBJ whole genome shotgun (WGS) entry which is preliminary data.</text>
</comment>
<organism evidence="2 3">
    <name type="scientific">Pristionchus mayeri</name>
    <dbReference type="NCBI Taxonomy" id="1317129"/>
    <lineage>
        <taxon>Eukaryota</taxon>
        <taxon>Metazoa</taxon>
        <taxon>Ecdysozoa</taxon>
        <taxon>Nematoda</taxon>
        <taxon>Chromadorea</taxon>
        <taxon>Rhabditida</taxon>
        <taxon>Rhabditina</taxon>
        <taxon>Diplogasteromorpha</taxon>
        <taxon>Diplogasteroidea</taxon>
        <taxon>Neodiplogasteridae</taxon>
        <taxon>Pristionchus</taxon>
    </lineage>
</organism>
<evidence type="ECO:0000256" key="1">
    <source>
        <dbReference type="SAM" id="MobiDB-lite"/>
    </source>
</evidence>
<proteinExistence type="predicted"/>
<protein>
    <submittedName>
        <fullName evidence="2">Uncharacterized protein</fullName>
    </submittedName>
</protein>
<reference evidence="3" key="1">
    <citation type="submission" date="2022-10" db="EMBL/GenBank/DDBJ databases">
        <title>Genome assembly of Pristionchus species.</title>
        <authorList>
            <person name="Yoshida K."/>
            <person name="Sommer R.J."/>
        </authorList>
    </citation>
    <scope>NUCLEOTIDE SEQUENCE [LARGE SCALE GENOMIC DNA]</scope>
    <source>
        <strain evidence="3">RS5460</strain>
    </source>
</reference>
<dbReference type="Proteomes" id="UP001328107">
    <property type="component" value="Unassembled WGS sequence"/>
</dbReference>
<sequence length="112" mass="12173">RNLWTNLILPGFVELGKVGRAFIGYCSLLGLGVDSLAAAAQQTGCTTTERLVSKEQQKAPTKSVCGVEGVVDAHSEHVGRRVANECEHPHNRRACNLGEEGDNEDGHERFEE</sequence>